<dbReference type="InterPro" id="IPR017441">
    <property type="entry name" value="Protein_kinase_ATP_BS"/>
</dbReference>
<name>A0A819IF03_9BILA</name>
<dbReference type="SUPFAM" id="SSF56112">
    <property type="entry name" value="Protein kinase-like (PK-like)"/>
    <property type="match status" value="1"/>
</dbReference>
<dbReference type="FunFam" id="3.30.200.20:FF:000156">
    <property type="entry name" value="MAP kinase-activated protein kinase 3"/>
    <property type="match status" value="1"/>
</dbReference>
<feature type="domain" description="Protein kinase" evidence="14">
    <location>
        <begin position="18"/>
        <end position="259"/>
    </location>
</feature>
<evidence type="ECO:0000256" key="3">
    <source>
        <dbReference type="ARBA" id="ARBA00022527"/>
    </source>
</evidence>
<keyword evidence="7" id="KW-0418">Kinase</keyword>
<evidence type="ECO:0000256" key="7">
    <source>
        <dbReference type="ARBA" id="ARBA00022777"/>
    </source>
</evidence>
<protein>
    <recommendedName>
        <fullName evidence="2">non-specific serine/threonine protein kinase</fullName>
        <ecNumber evidence="2">2.7.11.1</ecNumber>
    </recommendedName>
</protein>
<dbReference type="Pfam" id="PF00069">
    <property type="entry name" value="Pkinase"/>
    <property type="match status" value="1"/>
</dbReference>
<dbReference type="GO" id="GO:0004674">
    <property type="term" value="F:protein serine/threonine kinase activity"/>
    <property type="evidence" value="ECO:0007669"/>
    <property type="project" value="UniProtKB-KW"/>
</dbReference>
<dbReference type="PROSITE" id="PS50011">
    <property type="entry name" value="PROTEIN_KINASE_DOM"/>
    <property type="match status" value="1"/>
</dbReference>
<dbReference type="PANTHER" id="PTHR24347">
    <property type="entry name" value="SERINE/THREONINE-PROTEIN KINASE"/>
    <property type="match status" value="1"/>
</dbReference>
<dbReference type="EMBL" id="CAJOAX010004552">
    <property type="protein sequence ID" value="CAF3910958.1"/>
    <property type="molecule type" value="Genomic_DNA"/>
</dbReference>
<gene>
    <name evidence="15" type="ORF">OTI717_LOCUS24295</name>
</gene>
<evidence type="ECO:0000256" key="1">
    <source>
        <dbReference type="ARBA" id="ARBA00006692"/>
    </source>
</evidence>
<feature type="non-terminal residue" evidence="15">
    <location>
        <position position="1"/>
    </location>
</feature>
<feature type="binding site" evidence="11">
    <location>
        <position position="47"/>
    </location>
    <ligand>
        <name>ATP</name>
        <dbReference type="ChEBI" id="CHEBI:30616"/>
    </ligand>
</feature>
<evidence type="ECO:0000256" key="6">
    <source>
        <dbReference type="ARBA" id="ARBA00022741"/>
    </source>
</evidence>
<dbReference type="PROSITE" id="PS00108">
    <property type="entry name" value="PROTEIN_KINASE_ST"/>
    <property type="match status" value="1"/>
</dbReference>
<dbReference type="SMART" id="SM00220">
    <property type="entry name" value="S_TKc"/>
    <property type="match status" value="1"/>
</dbReference>
<feature type="compositionally biased region" description="Basic residues" evidence="13">
    <location>
        <begin position="312"/>
        <end position="321"/>
    </location>
</feature>
<accession>A0A819IF03</accession>
<comment type="similarity">
    <text evidence="1">Belongs to the protein kinase superfamily. CAMK Ser/Thr protein kinase family.</text>
</comment>
<dbReference type="Gene3D" id="3.30.200.20">
    <property type="entry name" value="Phosphorylase Kinase, domain 1"/>
    <property type="match status" value="1"/>
</dbReference>
<dbReference type="AlphaFoldDB" id="A0A819IF03"/>
<evidence type="ECO:0000256" key="10">
    <source>
        <dbReference type="ARBA" id="ARBA00048679"/>
    </source>
</evidence>
<evidence type="ECO:0000256" key="4">
    <source>
        <dbReference type="ARBA" id="ARBA00022553"/>
    </source>
</evidence>
<dbReference type="InterPro" id="IPR008271">
    <property type="entry name" value="Ser/Thr_kinase_AS"/>
</dbReference>
<comment type="caution">
    <text evidence="15">The sequence shown here is derived from an EMBL/GenBank/DDBJ whole genome shotgun (WGS) entry which is preliminary data.</text>
</comment>
<keyword evidence="5" id="KW-0808">Transferase</keyword>
<evidence type="ECO:0000256" key="12">
    <source>
        <dbReference type="RuleBase" id="RU000304"/>
    </source>
</evidence>
<evidence type="ECO:0000256" key="13">
    <source>
        <dbReference type="SAM" id="MobiDB-lite"/>
    </source>
</evidence>
<evidence type="ECO:0000259" key="14">
    <source>
        <dbReference type="PROSITE" id="PS50011"/>
    </source>
</evidence>
<comment type="catalytic activity">
    <reaction evidence="10">
        <text>L-seryl-[protein] + ATP = O-phospho-L-seryl-[protein] + ADP + H(+)</text>
        <dbReference type="Rhea" id="RHEA:17989"/>
        <dbReference type="Rhea" id="RHEA-COMP:9863"/>
        <dbReference type="Rhea" id="RHEA-COMP:11604"/>
        <dbReference type="ChEBI" id="CHEBI:15378"/>
        <dbReference type="ChEBI" id="CHEBI:29999"/>
        <dbReference type="ChEBI" id="CHEBI:30616"/>
        <dbReference type="ChEBI" id="CHEBI:83421"/>
        <dbReference type="ChEBI" id="CHEBI:456216"/>
        <dbReference type="EC" id="2.7.11.1"/>
    </reaction>
</comment>
<keyword evidence="3 12" id="KW-0723">Serine/threonine-protein kinase</keyword>
<dbReference type="Gene3D" id="1.10.510.10">
    <property type="entry name" value="Transferase(Phosphotransferase) domain 1"/>
    <property type="match status" value="1"/>
</dbReference>
<dbReference type="InterPro" id="IPR000719">
    <property type="entry name" value="Prot_kinase_dom"/>
</dbReference>
<dbReference type="Proteomes" id="UP000663823">
    <property type="component" value="Unassembled WGS sequence"/>
</dbReference>
<evidence type="ECO:0000256" key="2">
    <source>
        <dbReference type="ARBA" id="ARBA00012513"/>
    </source>
</evidence>
<evidence type="ECO:0000256" key="11">
    <source>
        <dbReference type="PROSITE-ProRule" id="PRU10141"/>
    </source>
</evidence>
<dbReference type="InterPro" id="IPR011009">
    <property type="entry name" value="Kinase-like_dom_sf"/>
</dbReference>
<dbReference type="EC" id="2.7.11.1" evidence="2"/>
<dbReference type="GO" id="GO:0005524">
    <property type="term" value="F:ATP binding"/>
    <property type="evidence" value="ECO:0007669"/>
    <property type="project" value="UniProtKB-UniRule"/>
</dbReference>
<dbReference type="PROSITE" id="PS00107">
    <property type="entry name" value="PROTEIN_KINASE_ATP"/>
    <property type="match status" value="1"/>
</dbReference>
<evidence type="ECO:0000256" key="8">
    <source>
        <dbReference type="ARBA" id="ARBA00022840"/>
    </source>
</evidence>
<feature type="region of interest" description="Disordered" evidence="13">
    <location>
        <begin position="312"/>
        <end position="331"/>
    </location>
</feature>
<keyword evidence="4" id="KW-0597">Phosphoprotein</keyword>
<evidence type="ECO:0000313" key="16">
    <source>
        <dbReference type="Proteomes" id="UP000663823"/>
    </source>
</evidence>
<organism evidence="15 16">
    <name type="scientific">Rotaria sordida</name>
    <dbReference type="NCBI Taxonomy" id="392033"/>
    <lineage>
        <taxon>Eukaryota</taxon>
        <taxon>Metazoa</taxon>
        <taxon>Spiralia</taxon>
        <taxon>Gnathifera</taxon>
        <taxon>Rotifera</taxon>
        <taxon>Eurotatoria</taxon>
        <taxon>Bdelloidea</taxon>
        <taxon>Philodinida</taxon>
        <taxon>Philodinidae</taxon>
        <taxon>Rotaria</taxon>
    </lineage>
</organism>
<reference evidence="15" key="1">
    <citation type="submission" date="2021-02" db="EMBL/GenBank/DDBJ databases">
        <authorList>
            <person name="Nowell W R."/>
        </authorList>
    </citation>
    <scope>NUCLEOTIDE SEQUENCE</scope>
</reference>
<keyword evidence="8 11" id="KW-0067">ATP-binding</keyword>
<comment type="catalytic activity">
    <reaction evidence="9">
        <text>L-threonyl-[protein] + ATP = O-phospho-L-threonyl-[protein] + ADP + H(+)</text>
        <dbReference type="Rhea" id="RHEA:46608"/>
        <dbReference type="Rhea" id="RHEA-COMP:11060"/>
        <dbReference type="Rhea" id="RHEA-COMP:11605"/>
        <dbReference type="ChEBI" id="CHEBI:15378"/>
        <dbReference type="ChEBI" id="CHEBI:30013"/>
        <dbReference type="ChEBI" id="CHEBI:30616"/>
        <dbReference type="ChEBI" id="CHEBI:61977"/>
        <dbReference type="ChEBI" id="CHEBI:456216"/>
        <dbReference type="EC" id="2.7.11.1"/>
    </reaction>
</comment>
<proteinExistence type="inferred from homology"/>
<keyword evidence="6 11" id="KW-0547">Nucleotide-binding</keyword>
<evidence type="ECO:0000256" key="5">
    <source>
        <dbReference type="ARBA" id="ARBA00022679"/>
    </source>
</evidence>
<sequence>YTSFPFATNRNNITDDYEISPEALGVGINGKVLKCKHRRTGRKCALKILKDSIKARQEVILHKKACENCQYIVQVLDVYENKFRSQRCILIVMECMEGGELFNRIQQRNDNPYTERDAARYILMIVQAVNHLHKMDIAHRDLKPENLLLTNQSNDAILKLGDFGFAKEGHNEPLPLTSPLYRNELTISNYFISLSRLDSHRGHTISSRMKNKIKTGDYRFPDAEWRNISSEAKSTIQRMLTVDPVQRITIDGILTSSWLTELTSDRAINMNALQDVETRQQLEAAVASATDDQRRIDDDLDIEISGPEASRIAKRAAKRKQQMAVDNEEHQ</sequence>
<evidence type="ECO:0000313" key="15">
    <source>
        <dbReference type="EMBL" id="CAF3910958.1"/>
    </source>
</evidence>
<evidence type="ECO:0000256" key="9">
    <source>
        <dbReference type="ARBA" id="ARBA00047899"/>
    </source>
</evidence>